<evidence type="ECO:0000313" key="10">
    <source>
        <dbReference type="EMBL" id="RKP06073.1"/>
    </source>
</evidence>
<gene>
    <name evidence="10" type="ORF">THASP1DRAFT_18941</name>
</gene>
<evidence type="ECO:0000256" key="1">
    <source>
        <dbReference type="ARBA" id="ARBA00004141"/>
    </source>
</evidence>
<evidence type="ECO:0000256" key="7">
    <source>
        <dbReference type="ARBA" id="ARBA00023136"/>
    </source>
</evidence>
<dbReference type="InterPro" id="IPR050352">
    <property type="entry name" value="ABCG_transporters"/>
</dbReference>
<keyword evidence="11" id="KW-1185">Reference proteome</keyword>
<dbReference type="GO" id="GO:0016887">
    <property type="term" value="F:ATP hydrolysis activity"/>
    <property type="evidence" value="ECO:0007669"/>
    <property type="project" value="InterPro"/>
</dbReference>
<dbReference type="InterPro" id="IPR043926">
    <property type="entry name" value="ABCG_dom"/>
</dbReference>
<proteinExistence type="predicted"/>
<reference evidence="11" key="1">
    <citation type="journal article" date="2018" name="Nat. Microbiol.">
        <title>Leveraging single-cell genomics to expand the fungal tree of life.</title>
        <authorList>
            <person name="Ahrendt S.R."/>
            <person name="Quandt C.A."/>
            <person name="Ciobanu D."/>
            <person name="Clum A."/>
            <person name="Salamov A."/>
            <person name="Andreopoulos B."/>
            <person name="Cheng J.F."/>
            <person name="Woyke T."/>
            <person name="Pelin A."/>
            <person name="Henrissat B."/>
            <person name="Reynolds N.K."/>
            <person name="Benny G.L."/>
            <person name="Smith M.E."/>
            <person name="James T.Y."/>
            <person name="Grigoriev I.V."/>
        </authorList>
    </citation>
    <scope>NUCLEOTIDE SEQUENCE [LARGE SCALE GENOMIC DNA]</scope>
    <source>
        <strain evidence="11">RSA 1356</strain>
    </source>
</reference>
<keyword evidence="10" id="KW-0378">Hydrolase</keyword>
<accession>A0A4P9XJV7</accession>
<evidence type="ECO:0000256" key="3">
    <source>
        <dbReference type="ARBA" id="ARBA00022692"/>
    </source>
</evidence>
<evidence type="ECO:0000256" key="4">
    <source>
        <dbReference type="ARBA" id="ARBA00022741"/>
    </source>
</evidence>
<dbReference type="Proteomes" id="UP000271241">
    <property type="component" value="Unassembled WGS sequence"/>
</dbReference>
<dbReference type="Pfam" id="PF19055">
    <property type="entry name" value="ABC2_membrane_7"/>
    <property type="match status" value="1"/>
</dbReference>
<feature type="transmembrane region" description="Helical" evidence="8">
    <location>
        <begin position="350"/>
        <end position="371"/>
    </location>
</feature>
<keyword evidence="4" id="KW-0547">Nucleotide-binding</keyword>
<dbReference type="SMART" id="SM00382">
    <property type="entry name" value="AAA"/>
    <property type="match status" value="1"/>
</dbReference>
<dbReference type="AlphaFoldDB" id="A0A4P9XJV7"/>
<dbReference type="OrthoDB" id="66620at2759"/>
<feature type="transmembrane region" description="Helical" evidence="8">
    <location>
        <begin position="428"/>
        <end position="451"/>
    </location>
</feature>
<evidence type="ECO:0000256" key="2">
    <source>
        <dbReference type="ARBA" id="ARBA00022448"/>
    </source>
</evidence>
<organism evidence="10 11">
    <name type="scientific">Thamnocephalis sphaerospora</name>
    <dbReference type="NCBI Taxonomy" id="78915"/>
    <lineage>
        <taxon>Eukaryota</taxon>
        <taxon>Fungi</taxon>
        <taxon>Fungi incertae sedis</taxon>
        <taxon>Zoopagomycota</taxon>
        <taxon>Zoopagomycotina</taxon>
        <taxon>Zoopagomycetes</taxon>
        <taxon>Zoopagales</taxon>
        <taxon>Sigmoideomycetaceae</taxon>
        <taxon>Thamnocephalis</taxon>
    </lineage>
</organism>
<evidence type="ECO:0000256" key="8">
    <source>
        <dbReference type="SAM" id="Phobius"/>
    </source>
</evidence>
<name>A0A4P9XJV7_9FUNG</name>
<evidence type="ECO:0000256" key="6">
    <source>
        <dbReference type="ARBA" id="ARBA00022989"/>
    </source>
</evidence>
<feature type="transmembrane region" description="Helical" evidence="8">
    <location>
        <begin position="383"/>
        <end position="407"/>
    </location>
</feature>
<dbReference type="GO" id="GO:0016020">
    <property type="term" value="C:membrane"/>
    <property type="evidence" value="ECO:0007669"/>
    <property type="project" value="UniProtKB-SubCell"/>
</dbReference>
<dbReference type="PROSITE" id="PS50893">
    <property type="entry name" value="ABC_TRANSPORTER_2"/>
    <property type="match status" value="1"/>
</dbReference>
<keyword evidence="2" id="KW-0813">Transport</keyword>
<dbReference type="InterPro" id="IPR027417">
    <property type="entry name" value="P-loop_NTPase"/>
</dbReference>
<protein>
    <submittedName>
        <fullName evidence="10">P-loop containing nucleoside triphosphate hydrolase protein</fullName>
    </submittedName>
</protein>
<keyword evidence="3 8" id="KW-0812">Transmembrane</keyword>
<dbReference type="Pfam" id="PF00005">
    <property type="entry name" value="ABC_tran"/>
    <property type="match status" value="1"/>
</dbReference>
<dbReference type="CDD" id="cd03213">
    <property type="entry name" value="ABCG_EPDR"/>
    <property type="match status" value="1"/>
</dbReference>
<comment type="subcellular location">
    <subcellularLocation>
        <location evidence="1">Membrane</location>
        <topology evidence="1">Multi-pass membrane protein</topology>
    </subcellularLocation>
</comment>
<feature type="transmembrane region" description="Helical" evidence="8">
    <location>
        <begin position="579"/>
        <end position="602"/>
    </location>
</feature>
<evidence type="ECO:0000256" key="5">
    <source>
        <dbReference type="ARBA" id="ARBA00022840"/>
    </source>
</evidence>
<dbReference type="InterPro" id="IPR013525">
    <property type="entry name" value="ABC2_TM"/>
</dbReference>
<sequence>MHHAKLTEGLQLVFHNLTYRVPIIDPATKKPATKAILDGVTGVFQPGRLTAILGSSGAGKTSLMNVMAGELTSNVGTLTGELLVNGRSAAGHEIRKMAGYVHQEDTILHTMTVREAIMLSARLRTPSTVPLDIKRERVNNLLSFLHLNKAADTIVGNERVKGISGGERKRTCIAMELVTSPAILFLDEPTSGLDTFTAYTVVYYLKQLARAGYTVVTTLHQPSSEIFHLIDDLMLMAEGRMLYMGSAEHSVDYFASQGYVCPERTNPADYFFMSIFHTAPSIRTRSERTERLLEVWPTTPEGSAIREIVEKPRSGGFSAENRRYRSAFTEQFSLILRRTARHAFRDKMFIGMRLVQILLFAVLFSIIYWQIPDRDQSSQIQDRVGILFFSAACLITASSMPALMMFYSERSTFTRESRSGMYGLSTFFFTKLSIELPLCIITPLLLSSVIYWTTGMNQDAGRFFVYCVVATLLSVAGMGLGLVTGAFFPELSEALVAIPVIIMPTMVFSGVFVNLAGLPAWISWFKWSSMMMYGFGALLKNELEGTTIGCGKDVLADECTPMPGEVSISNLGFEGQGTVWVNISALAMGCVILTAFSYYGMWRVTRAGRGKRQPR</sequence>
<evidence type="ECO:0000313" key="11">
    <source>
        <dbReference type="Proteomes" id="UP000271241"/>
    </source>
</evidence>
<dbReference type="GO" id="GO:0005524">
    <property type="term" value="F:ATP binding"/>
    <property type="evidence" value="ECO:0007669"/>
    <property type="project" value="UniProtKB-KW"/>
</dbReference>
<dbReference type="GO" id="GO:0140359">
    <property type="term" value="F:ABC-type transporter activity"/>
    <property type="evidence" value="ECO:0007669"/>
    <property type="project" value="InterPro"/>
</dbReference>
<keyword evidence="6 8" id="KW-1133">Transmembrane helix</keyword>
<dbReference type="SUPFAM" id="SSF52540">
    <property type="entry name" value="P-loop containing nucleoside triphosphate hydrolases"/>
    <property type="match status" value="1"/>
</dbReference>
<feature type="transmembrane region" description="Helical" evidence="8">
    <location>
        <begin position="495"/>
        <end position="522"/>
    </location>
</feature>
<keyword evidence="5" id="KW-0067">ATP-binding</keyword>
<dbReference type="InterPro" id="IPR003439">
    <property type="entry name" value="ABC_transporter-like_ATP-bd"/>
</dbReference>
<keyword evidence="7 8" id="KW-0472">Membrane</keyword>
<dbReference type="EMBL" id="KZ992960">
    <property type="protein sequence ID" value="RKP06073.1"/>
    <property type="molecule type" value="Genomic_DNA"/>
</dbReference>
<dbReference type="PANTHER" id="PTHR48041">
    <property type="entry name" value="ABC TRANSPORTER G FAMILY MEMBER 28"/>
    <property type="match status" value="1"/>
</dbReference>
<evidence type="ECO:0000259" key="9">
    <source>
        <dbReference type="PROSITE" id="PS50893"/>
    </source>
</evidence>
<dbReference type="Gene3D" id="3.40.50.300">
    <property type="entry name" value="P-loop containing nucleotide triphosphate hydrolases"/>
    <property type="match status" value="1"/>
</dbReference>
<dbReference type="Pfam" id="PF01061">
    <property type="entry name" value="ABC2_membrane"/>
    <property type="match status" value="1"/>
</dbReference>
<dbReference type="InterPro" id="IPR003593">
    <property type="entry name" value="AAA+_ATPase"/>
</dbReference>
<dbReference type="PANTHER" id="PTHR48041:SF91">
    <property type="entry name" value="ABC TRANSPORTER G FAMILY MEMBER 28"/>
    <property type="match status" value="1"/>
</dbReference>
<feature type="transmembrane region" description="Helical" evidence="8">
    <location>
        <begin position="463"/>
        <end position="488"/>
    </location>
</feature>
<dbReference type="STRING" id="78915.A0A4P9XJV7"/>
<feature type="domain" description="ABC transporter" evidence="9">
    <location>
        <begin position="12"/>
        <end position="263"/>
    </location>
</feature>